<dbReference type="InterPro" id="IPR015315">
    <property type="entry name" value="DUF1963"/>
</dbReference>
<evidence type="ECO:0000313" key="2">
    <source>
        <dbReference type="Proteomes" id="UP000676386"/>
    </source>
</evidence>
<reference evidence="1 2" key="1">
    <citation type="submission" date="2021-04" db="EMBL/GenBank/DDBJ databases">
        <title>Chitinophaga sp. nov., isolated from the rhizosphere soil.</title>
        <authorList>
            <person name="He S."/>
        </authorList>
    </citation>
    <scope>NUCLEOTIDE SEQUENCE [LARGE SCALE GENOMIC DNA]</scope>
    <source>
        <strain evidence="1 2">2R12</strain>
    </source>
</reference>
<organism evidence="1 2">
    <name type="scientific">Chitinophaga hostae</name>
    <dbReference type="NCBI Taxonomy" id="2831022"/>
    <lineage>
        <taxon>Bacteria</taxon>
        <taxon>Pseudomonadati</taxon>
        <taxon>Bacteroidota</taxon>
        <taxon>Chitinophagia</taxon>
        <taxon>Chitinophagales</taxon>
        <taxon>Chitinophagaceae</taxon>
        <taxon>Chitinophaga</taxon>
    </lineage>
</organism>
<proteinExistence type="predicted"/>
<dbReference type="RefSeq" id="WP_211977277.1">
    <property type="nucleotide sequence ID" value="NZ_CBFHAM010000041.1"/>
</dbReference>
<dbReference type="Proteomes" id="UP000676386">
    <property type="component" value="Unassembled WGS sequence"/>
</dbReference>
<dbReference type="EMBL" id="JAGTXB010000028">
    <property type="protein sequence ID" value="MBS0032120.1"/>
    <property type="molecule type" value="Genomic_DNA"/>
</dbReference>
<keyword evidence="2" id="KW-1185">Reference proteome</keyword>
<dbReference type="InterPro" id="IPR035948">
    <property type="entry name" value="YwqG-like_sf"/>
</dbReference>
<comment type="caution">
    <text evidence="1">The sequence shown here is derived from an EMBL/GenBank/DDBJ whole genome shotgun (WGS) entry which is preliminary data.</text>
</comment>
<dbReference type="Pfam" id="PF09234">
    <property type="entry name" value="DUF1963"/>
    <property type="match status" value="1"/>
</dbReference>
<sequence length="434" mass="49152">MELKEFQQNFGGRYPMREFVFLHAFQNEMPDYADGFYLLVDDKSGLKSWSDNTAFLDRLMPFAQANGTGSFYALWDERKGKDLNAMPIVVFGDEGGVHIVAENILQLMRLLTYDAEIYVDHTEAYFYKSDDAFVSEDASAYREWLKEHFLQDPVGNPDGMIAAAQKKHKVSFDNWMKQFYDAGTPMDLSPDGYSNDSDTDATSFNIISFTAGSKQYYPASMEQQNWMEDMHVKHTDISIAPGQSRYGGPVIDLPPGVTPPENLRFAAQLDLSRFSPFDKTGLLPKTGQLLFFADLLHDKGKVIYADVPNDQLVRTINEHTDHFFLGVLIDEIYADTESMDERFSEPEDEDEEEEAGGKIWDYFAGSDRSKIFGIYTHCQASAGEIAAITYSDKILLLQVGENGFNDEGVFSVLIPRADLEQHNFDNCEFAWGQS</sequence>
<evidence type="ECO:0000313" key="1">
    <source>
        <dbReference type="EMBL" id="MBS0032120.1"/>
    </source>
</evidence>
<accession>A0ABS5JA84</accession>
<name>A0ABS5JA84_9BACT</name>
<dbReference type="Gene3D" id="2.30.320.10">
    <property type="entry name" value="YwqG-like"/>
    <property type="match status" value="1"/>
</dbReference>
<gene>
    <name evidence="1" type="ORF">KE626_32605</name>
</gene>
<protein>
    <submittedName>
        <fullName evidence="1">DUF1963 domain-containing protein</fullName>
    </submittedName>
</protein>
<dbReference type="SUPFAM" id="SSF103032">
    <property type="entry name" value="Hypothetical protein YwqG"/>
    <property type="match status" value="1"/>
</dbReference>